<dbReference type="CDD" id="cd07064">
    <property type="entry name" value="AlkD_like_1"/>
    <property type="match status" value="1"/>
</dbReference>
<organism evidence="1 2">
    <name type="scientific">Massilia eburnea</name>
    <dbReference type="NCBI Taxonomy" id="1776165"/>
    <lineage>
        <taxon>Bacteria</taxon>
        <taxon>Pseudomonadati</taxon>
        <taxon>Pseudomonadota</taxon>
        <taxon>Betaproteobacteria</taxon>
        <taxon>Burkholderiales</taxon>
        <taxon>Oxalobacteraceae</taxon>
        <taxon>Telluria group</taxon>
        <taxon>Massilia</taxon>
    </lineage>
</organism>
<protein>
    <submittedName>
        <fullName evidence="1">DNA alkylation repair protein</fullName>
    </submittedName>
</protein>
<dbReference type="Gene3D" id="1.20.1660.10">
    <property type="entry name" value="Hypothetical protein (EF3068)"/>
    <property type="match status" value="1"/>
</dbReference>
<dbReference type="AlphaFoldDB" id="A0A6L6QKL2"/>
<sequence length="218" mass="24717">MTTEDIITALRPLADPMRAPAMRAYMRDQFPFLGIATPARRAATKIPLRALAGAPAAELLDSANALWALPEREYQYAAIDLLAMHWKSFSQDDLPKLQALVLKKSWWDSVDGLAGVIGDVLRFEHQGMDEALQHGNFWMRRIALLHQLGWRAKTDERRLFAYSVSLGHENEFFIQKAIGWALRDYARHAPDNVARFISENRARLSNLSVREAGKHLSP</sequence>
<accession>A0A6L6QKL2</accession>
<keyword evidence="2" id="KW-1185">Reference proteome</keyword>
<dbReference type="Proteomes" id="UP000472320">
    <property type="component" value="Unassembled WGS sequence"/>
</dbReference>
<dbReference type="RefSeq" id="WP_155455631.1">
    <property type="nucleotide sequence ID" value="NZ_WNKX01000015.1"/>
</dbReference>
<dbReference type="InterPro" id="IPR016024">
    <property type="entry name" value="ARM-type_fold"/>
</dbReference>
<name>A0A6L6QKL2_9BURK</name>
<evidence type="ECO:0000313" key="1">
    <source>
        <dbReference type="EMBL" id="MTW12711.1"/>
    </source>
</evidence>
<dbReference type="SUPFAM" id="SSF48371">
    <property type="entry name" value="ARM repeat"/>
    <property type="match status" value="1"/>
</dbReference>
<comment type="caution">
    <text evidence="1">The sequence shown here is derived from an EMBL/GenBank/DDBJ whole genome shotgun (WGS) entry which is preliminary data.</text>
</comment>
<dbReference type="EMBL" id="WNKX01000015">
    <property type="protein sequence ID" value="MTW12711.1"/>
    <property type="molecule type" value="Genomic_DNA"/>
</dbReference>
<dbReference type="PANTHER" id="PTHR34070">
    <property type="entry name" value="ARMADILLO-TYPE FOLD"/>
    <property type="match status" value="1"/>
</dbReference>
<evidence type="ECO:0000313" key="2">
    <source>
        <dbReference type="Proteomes" id="UP000472320"/>
    </source>
</evidence>
<dbReference type="InterPro" id="IPR014825">
    <property type="entry name" value="DNA_alkylation"/>
</dbReference>
<gene>
    <name evidence="1" type="ORF">GM658_19060</name>
</gene>
<reference evidence="1 2" key="1">
    <citation type="submission" date="2019-11" db="EMBL/GenBank/DDBJ databases">
        <title>Type strains purchased from KCTC, JCM and DSMZ.</title>
        <authorList>
            <person name="Lu H."/>
        </authorList>
    </citation>
    <scope>NUCLEOTIDE SEQUENCE [LARGE SCALE GENOMIC DNA]</scope>
    <source>
        <strain evidence="1 2">JCM 31587</strain>
    </source>
</reference>
<dbReference type="Gene3D" id="1.25.40.290">
    <property type="entry name" value="ARM repeat domains"/>
    <property type="match status" value="1"/>
</dbReference>
<proteinExistence type="predicted"/>
<dbReference type="PANTHER" id="PTHR34070:SF1">
    <property type="entry name" value="DNA ALKYLATION REPAIR PROTEIN"/>
    <property type="match status" value="1"/>
</dbReference>
<dbReference type="OrthoDB" id="9775346at2"/>
<dbReference type="Pfam" id="PF08713">
    <property type="entry name" value="DNA_alkylation"/>
    <property type="match status" value="1"/>
</dbReference>